<evidence type="ECO:0000256" key="6">
    <source>
        <dbReference type="ARBA" id="ARBA00022614"/>
    </source>
</evidence>
<keyword evidence="11" id="KW-0547">Nucleotide-binding</keyword>
<dbReference type="EC" id="2.7.11.1" evidence="3"/>
<dbReference type="PANTHER" id="PTHR48005">
    <property type="entry name" value="LEUCINE RICH REPEAT KINASE 2"/>
    <property type="match status" value="1"/>
</dbReference>
<dbReference type="GO" id="GO:0004674">
    <property type="term" value="F:protein serine/threonine kinase activity"/>
    <property type="evidence" value="ECO:0007669"/>
    <property type="project" value="UniProtKB-KW"/>
</dbReference>
<evidence type="ECO:0000259" key="21">
    <source>
        <dbReference type="PROSITE" id="PS50011"/>
    </source>
</evidence>
<comment type="catalytic activity">
    <reaction evidence="19">
        <text>L-seryl-[protein] + ATP = O-phospho-L-seryl-[protein] + ADP + H(+)</text>
        <dbReference type="Rhea" id="RHEA:17989"/>
        <dbReference type="Rhea" id="RHEA-COMP:9863"/>
        <dbReference type="Rhea" id="RHEA-COMP:11604"/>
        <dbReference type="ChEBI" id="CHEBI:15378"/>
        <dbReference type="ChEBI" id="CHEBI:29999"/>
        <dbReference type="ChEBI" id="CHEBI:30616"/>
        <dbReference type="ChEBI" id="CHEBI:83421"/>
        <dbReference type="ChEBI" id="CHEBI:456216"/>
        <dbReference type="EC" id="2.7.11.1"/>
    </reaction>
</comment>
<keyword evidence="5" id="KW-0597">Phosphoprotein</keyword>
<dbReference type="InterPro" id="IPR051420">
    <property type="entry name" value="Ser_Thr_Kinases_DiverseReg"/>
</dbReference>
<dbReference type="GO" id="GO:0005524">
    <property type="term" value="F:ATP binding"/>
    <property type="evidence" value="ECO:0007669"/>
    <property type="project" value="UniProtKB-KW"/>
</dbReference>
<feature type="domain" description="Protein kinase" evidence="21">
    <location>
        <begin position="193"/>
        <end position="469"/>
    </location>
</feature>
<keyword evidence="9" id="KW-0732">Signal</keyword>
<comment type="similarity">
    <text evidence="2">Belongs to the RLP family.</text>
</comment>
<dbReference type="FunFam" id="3.80.10.10:FF:000111">
    <property type="entry name" value="LRR receptor-like serine/threonine-protein kinase ERECTA"/>
    <property type="match status" value="1"/>
</dbReference>
<evidence type="ECO:0000256" key="9">
    <source>
        <dbReference type="ARBA" id="ARBA00022729"/>
    </source>
</evidence>
<evidence type="ECO:0000256" key="1">
    <source>
        <dbReference type="ARBA" id="ARBA00004479"/>
    </source>
</evidence>
<evidence type="ECO:0000313" key="22">
    <source>
        <dbReference type="EMBL" id="KAK4284030.1"/>
    </source>
</evidence>
<dbReference type="Gene3D" id="1.10.510.10">
    <property type="entry name" value="Transferase(Phosphotransferase) domain 1"/>
    <property type="match status" value="1"/>
</dbReference>
<comment type="caution">
    <text evidence="22">The sequence shown here is derived from an EMBL/GenBank/DDBJ whole genome shotgun (WGS) entry which is preliminary data.</text>
</comment>
<keyword evidence="17" id="KW-0325">Glycoprotein</keyword>
<dbReference type="FunFam" id="3.30.200.20:FF:000309">
    <property type="entry name" value="Leucine-rich repeat receptor protein kinase MSP1"/>
    <property type="match status" value="1"/>
</dbReference>
<keyword evidence="8 20" id="KW-0812">Transmembrane</keyword>
<keyword evidence="6" id="KW-0433">Leucine-rich repeat</keyword>
<evidence type="ECO:0000256" key="15">
    <source>
        <dbReference type="ARBA" id="ARBA00023136"/>
    </source>
</evidence>
<organism evidence="22 23">
    <name type="scientific">Acacia crassicarpa</name>
    <name type="common">northern wattle</name>
    <dbReference type="NCBI Taxonomy" id="499986"/>
    <lineage>
        <taxon>Eukaryota</taxon>
        <taxon>Viridiplantae</taxon>
        <taxon>Streptophyta</taxon>
        <taxon>Embryophyta</taxon>
        <taxon>Tracheophyta</taxon>
        <taxon>Spermatophyta</taxon>
        <taxon>Magnoliopsida</taxon>
        <taxon>eudicotyledons</taxon>
        <taxon>Gunneridae</taxon>
        <taxon>Pentapetalae</taxon>
        <taxon>rosids</taxon>
        <taxon>fabids</taxon>
        <taxon>Fabales</taxon>
        <taxon>Fabaceae</taxon>
        <taxon>Caesalpinioideae</taxon>
        <taxon>mimosoid clade</taxon>
        <taxon>Acacieae</taxon>
        <taxon>Acacia</taxon>
    </lineage>
</organism>
<gene>
    <name evidence="22" type="ORF">QN277_000917</name>
</gene>
<dbReference type="Proteomes" id="UP001293593">
    <property type="component" value="Unassembled WGS sequence"/>
</dbReference>
<keyword evidence="4" id="KW-0723">Serine/threonine-protein kinase</keyword>
<keyword evidence="16" id="KW-0675">Receptor</keyword>
<reference evidence="22" key="1">
    <citation type="submission" date="2023-10" db="EMBL/GenBank/DDBJ databases">
        <title>Chromosome-level genome of the transformable northern wattle, Acacia crassicarpa.</title>
        <authorList>
            <person name="Massaro I."/>
            <person name="Sinha N.R."/>
            <person name="Poethig S."/>
            <person name="Leichty A.R."/>
        </authorList>
    </citation>
    <scope>NUCLEOTIDE SEQUENCE</scope>
    <source>
        <strain evidence="22">Acra3RX</strain>
        <tissue evidence="22">Leaf</tissue>
    </source>
</reference>
<dbReference type="InterPro" id="IPR032675">
    <property type="entry name" value="LRR_dom_sf"/>
</dbReference>
<evidence type="ECO:0000256" key="12">
    <source>
        <dbReference type="ARBA" id="ARBA00022777"/>
    </source>
</evidence>
<keyword evidence="23" id="KW-1185">Reference proteome</keyword>
<accession>A0AAE1THQ5</accession>
<dbReference type="PRINTS" id="PR00019">
    <property type="entry name" value="LEURICHRPT"/>
</dbReference>
<evidence type="ECO:0000313" key="23">
    <source>
        <dbReference type="Proteomes" id="UP001293593"/>
    </source>
</evidence>
<evidence type="ECO:0000256" key="8">
    <source>
        <dbReference type="ARBA" id="ARBA00022692"/>
    </source>
</evidence>
<dbReference type="PROSITE" id="PS50011">
    <property type="entry name" value="PROTEIN_KINASE_DOM"/>
    <property type="match status" value="1"/>
</dbReference>
<evidence type="ECO:0000256" key="3">
    <source>
        <dbReference type="ARBA" id="ARBA00012513"/>
    </source>
</evidence>
<evidence type="ECO:0000256" key="7">
    <source>
        <dbReference type="ARBA" id="ARBA00022679"/>
    </source>
</evidence>
<sequence length="484" mass="54655">MLWFLNLRKNKFEGSIPFEIGQLQALHELDLSENMLRGTIPATLGTLKMLENLNLSHNNLSGTFSSDFDDMSSLASVDISFNHLEGPLPNIPASRNITFEAVRNNKGLCGNVTSSKICNKQSNNLLDRMDKKAKLLVLFLVSFVTLMLVVGGVSYILIQKSKRRKARTLRLFSMGLFNGEMFHQKIVEATENFDDKYLIGVGAQGSVYKAELLEGQFFAVKKIHPRCDTDYFNVHKAFSSEIQALTNIKHRNVVKLLGFFLNSSLSFLLYEFLEGSSLDNILKNDIQASKLDWRKRVIVVRDVVDALFHMHHGLSCPIVHRDISSKNIIVDPEYQEAHIIDFGIAKFLKLDSSNMTSFVGTYGYAAPEIAFTMQANEKCDVYSFGVLTLEILMGRHPSELISSLIEIRTSYDFPLKDVLDQRLPPPSNQIVVELMSIARIALACLNEDPRCRPTMEQVSVKLLRSKPYSVNQFNNITLGELMRT</sequence>
<evidence type="ECO:0000256" key="11">
    <source>
        <dbReference type="ARBA" id="ARBA00022741"/>
    </source>
</evidence>
<dbReference type="Gene3D" id="3.80.10.10">
    <property type="entry name" value="Ribonuclease Inhibitor"/>
    <property type="match status" value="1"/>
</dbReference>
<dbReference type="EMBL" id="JAWXYG010000001">
    <property type="protein sequence ID" value="KAK4284030.1"/>
    <property type="molecule type" value="Genomic_DNA"/>
</dbReference>
<evidence type="ECO:0000256" key="2">
    <source>
        <dbReference type="ARBA" id="ARBA00009592"/>
    </source>
</evidence>
<keyword evidence="7" id="KW-0808">Transferase</keyword>
<keyword evidence="13" id="KW-0067">ATP-binding</keyword>
<evidence type="ECO:0000256" key="4">
    <source>
        <dbReference type="ARBA" id="ARBA00022527"/>
    </source>
</evidence>
<evidence type="ECO:0000256" key="20">
    <source>
        <dbReference type="SAM" id="Phobius"/>
    </source>
</evidence>
<keyword evidence="14 20" id="KW-1133">Transmembrane helix</keyword>
<dbReference type="Gene3D" id="3.30.200.20">
    <property type="entry name" value="Phosphorylase Kinase, domain 1"/>
    <property type="match status" value="1"/>
</dbReference>
<keyword evidence="15 20" id="KW-0472">Membrane</keyword>
<proteinExistence type="inferred from homology"/>
<evidence type="ECO:0000256" key="13">
    <source>
        <dbReference type="ARBA" id="ARBA00022840"/>
    </source>
</evidence>
<feature type="transmembrane region" description="Helical" evidence="20">
    <location>
        <begin position="135"/>
        <end position="158"/>
    </location>
</feature>
<evidence type="ECO:0000256" key="5">
    <source>
        <dbReference type="ARBA" id="ARBA00022553"/>
    </source>
</evidence>
<dbReference type="Pfam" id="PF00069">
    <property type="entry name" value="Pkinase"/>
    <property type="match status" value="1"/>
</dbReference>
<dbReference type="PROSITE" id="PS00109">
    <property type="entry name" value="PROTEIN_KINASE_TYR"/>
    <property type="match status" value="1"/>
</dbReference>
<dbReference type="SUPFAM" id="SSF52058">
    <property type="entry name" value="L domain-like"/>
    <property type="match status" value="1"/>
</dbReference>
<evidence type="ECO:0000256" key="19">
    <source>
        <dbReference type="ARBA" id="ARBA00048679"/>
    </source>
</evidence>
<name>A0AAE1THQ5_9FABA</name>
<comment type="catalytic activity">
    <reaction evidence="18">
        <text>L-threonyl-[protein] + ATP = O-phospho-L-threonyl-[protein] + ADP + H(+)</text>
        <dbReference type="Rhea" id="RHEA:46608"/>
        <dbReference type="Rhea" id="RHEA-COMP:11060"/>
        <dbReference type="Rhea" id="RHEA-COMP:11605"/>
        <dbReference type="ChEBI" id="CHEBI:15378"/>
        <dbReference type="ChEBI" id="CHEBI:30013"/>
        <dbReference type="ChEBI" id="CHEBI:30616"/>
        <dbReference type="ChEBI" id="CHEBI:61977"/>
        <dbReference type="ChEBI" id="CHEBI:456216"/>
        <dbReference type="EC" id="2.7.11.1"/>
    </reaction>
</comment>
<dbReference type="SUPFAM" id="SSF56112">
    <property type="entry name" value="Protein kinase-like (PK-like)"/>
    <property type="match status" value="1"/>
</dbReference>
<dbReference type="InterPro" id="IPR000719">
    <property type="entry name" value="Prot_kinase_dom"/>
</dbReference>
<keyword evidence="12" id="KW-0418">Kinase</keyword>
<evidence type="ECO:0000256" key="14">
    <source>
        <dbReference type="ARBA" id="ARBA00022989"/>
    </source>
</evidence>
<keyword evidence="10" id="KW-0677">Repeat</keyword>
<evidence type="ECO:0000256" key="18">
    <source>
        <dbReference type="ARBA" id="ARBA00047899"/>
    </source>
</evidence>
<protein>
    <recommendedName>
        <fullName evidence="3">non-specific serine/threonine protein kinase</fullName>
        <ecNumber evidence="3">2.7.11.1</ecNumber>
    </recommendedName>
</protein>
<dbReference type="AlphaFoldDB" id="A0AAE1THQ5"/>
<dbReference type="GO" id="GO:0016020">
    <property type="term" value="C:membrane"/>
    <property type="evidence" value="ECO:0007669"/>
    <property type="project" value="UniProtKB-SubCell"/>
</dbReference>
<evidence type="ECO:0000256" key="10">
    <source>
        <dbReference type="ARBA" id="ARBA00022737"/>
    </source>
</evidence>
<evidence type="ECO:0000256" key="16">
    <source>
        <dbReference type="ARBA" id="ARBA00023170"/>
    </source>
</evidence>
<dbReference type="InterPro" id="IPR001611">
    <property type="entry name" value="Leu-rich_rpt"/>
</dbReference>
<dbReference type="PANTHER" id="PTHR48005:SF70">
    <property type="entry name" value="MDIS1-INTERACTING RECEPTOR LIKE KINASE 2-LIKE"/>
    <property type="match status" value="1"/>
</dbReference>
<comment type="subcellular location">
    <subcellularLocation>
        <location evidence="1">Membrane</location>
        <topology evidence="1">Single-pass type I membrane protein</topology>
    </subcellularLocation>
</comment>
<evidence type="ECO:0000256" key="17">
    <source>
        <dbReference type="ARBA" id="ARBA00023180"/>
    </source>
</evidence>
<dbReference type="InterPro" id="IPR011009">
    <property type="entry name" value="Kinase-like_dom_sf"/>
</dbReference>
<dbReference type="Pfam" id="PF13855">
    <property type="entry name" value="LRR_8"/>
    <property type="match status" value="1"/>
</dbReference>
<dbReference type="InterPro" id="IPR008266">
    <property type="entry name" value="Tyr_kinase_AS"/>
</dbReference>